<sequence length="184" mass="19327">MLVVRAVDANATPARSGRKSYAEQANAVDGHCNKQFTLRYGASLSLDDVLMEVQQFFDKQAVVAFDHPVAFRVCAASSDRAAFSRNEDVNLLPGNGTEARPPCRFPLMKEYFAAQGETMTDTGSEVFSAVVGRSIGQVGPSALLGGSSPAGYRAVTGQYLLPDAGISAATTTPAGVFCAYASCS</sequence>
<accession>A0A652YWX0</accession>
<comment type="caution">
    <text evidence="1">The sequence shown here is derived from an EMBL/GenBank/DDBJ whole genome shotgun (WGS) entry which is preliminary data.</text>
</comment>
<evidence type="ECO:0000313" key="1">
    <source>
        <dbReference type="EMBL" id="TYQ08192.1"/>
    </source>
</evidence>
<reference evidence="1" key="1">
    <citation type="submission" date="2019-07" db="EMBL/GenBank/DDBJ databases">
        <title>Genomic Encyclopedia of Type Strains, Phase IV (KMG-IV): sequencing the most valuable type-strain genomes for metagenomic binning, comparative biology and taxonomic classification.</title>
        <authorList>
            <person name="Goeker M."/>
        </authorList>
    </citation>
    <scope>NUCLEOTIDE SEQUENCE</scope>
    <source>
        <strain evidence="1">DSM 44596</strain>
    </source>
</reference>
<dbReference type="AlphaFoldDB" id="A0A652YWX0"/>
<organism evidence="1">
    <name type="scientific">Nocardia globerula</name>
    <dbReference type="NCBI Taxonomy" id="1818"/>
    <lineage>
        <taxon>Bacteria</taxon>
        <taxon>Bacillati</taxon>
        <taxon>Actinomycetota</taxon>
        <taxon>Actinomycetes</taxon>
        <taxon>Mycobacteriales</taxon>
        <taxon>Nocardiaceae</taxon>
        <taxon>Nocardia</taxon>
    </lineage>
</organism>
<protein>
    <submittedName>
        <fullName evidence="1">Uncharacterized protein</fullName>
    </submittedName>
</protein>
<dbReference type="EMBL" id="VNIQ01000001">
    <property type="protein sequence ID" value="TYQ08192.1"/>
    <property type="molecule type" value="Genomic_DNA"/>
</dbReference>
<proteinExistence type="predicted"/>
<name>A0A652YWX0_NOCGL</name>
<gene>
    <name evidence="1" type="ORF">FNL38_101563</name>
</gene>